<sequence>MDQMNQFNQSDFQQQYRPMTLGDWLITLLIQAIPLVGFIMLFVWAFGGDTHPSKKTWAQASLLFALIMLVLVIIFFAAMWSFFMSFFSGYNMNYSS</sequence>
<protein>
    <submittedName>
        <fullName evidence="2">Uncharacterized protein</fullName>
    </submittedName>
</protein>
<keyword evidence="1" id="KW-0812">Transmembrane</keyword>
<evidence type="ECO:0000313" key="3">
    <source>
        <dbReference type="Proteomes" id="UP000007394"/>
    </source>
</evidence>
<name>I0ANU3_IGNAJ</name>
<accession>I0ANU3</accession>
<reference evidence="2 3" key="1">
    <citation type="journal article" date="2012" name="Front. Microbiol.">
        <title>Complete genome of Ignavibacterium album, a metabolically versatile, flagellated, facultative anaerobe from the phylum Chlorobi.</title>
        <authorList>
            <person name="Liu Z."/>
            <person name="Frigaard N.-U."/>
            <person name="Vogl K."/>
            <person name="Iino T."/>
            <person name="Ohkuma M."/>
            <person name="Overmann J."/>
            <person name="Bryant D.A."/>
        </authorList>
    </citation>
    <scope>NUCLEOTIDE SEQUENCE [LARGE SCALE GENOMIC DNA]</scope>
    <source>
        <strain evidence="3">DSM 19864 / JCM 16511 / NBRC 101810 / Mat9-16</strain>
    </source>
</reference>
<evidence type="ECO:0000256" key="1">
    <source>
        <dbReference type="SAM" id="Phobius"/>
    </source>
</evidence>
<dbReference type="STRING" id="945713.IALB_2947"/>
<organism evidence="2 3">
    <name type="scientific">Ignavibacterium album (strain DSM 19864 / JCM 16511 / NBRC 101810 / Mat9-16)</name>
    <dbReference type="NCBI Taxonomy" id="945713"/>
    <lineage>
        <taxon>Bacteria</taxon>
        <taxon>Pseudomonadati</taxon>
        <taxon>Ignavibacteriota</taxon>
        <taxon>Ignavibacteria</taxon>
        <taxon>Ignavibacteriales</taxon>
        <taxon>Ignavibacteriaceae</taxon>
        <taxon>Ignavibacterium</taxon>
    </lineage>
</organism>
<dbReference type="KEGG" id="ial:IALB_2947"/>
<dbReference type="AlphaFoldDB" id="I0ANU3"/>
<dbReference type="RefSeq" id="WP_014561789.1">
    <property type="nucleotide sequence ID" value="NC_017464.1"/>
</dbReference>
<keyword evidence="3" id="KW-1185">Reference proteome</keyword>
<dbReference type="eggNOG" id="ENOG50339NG">
    <property type="taxonomic scope" value="Bacteria"/>
</dbReference>
<feature type="transmembrane region" description="Helical" evidence="1">
    <location>
        <begin position="57"/>
        <end position="83"/>
    </location>
</feature>
<proteinExistence type="predicted"/>
<dbReference type="EMBL" id="CP003418">
    <property type="protein sequence ID" value="AFH50650.1"/>
    <property type="molecule type" value="Genomic_DNA"/>
</dbReference>
<feature type="transmembrane region" description="Helical" evidence="1">
    <location>
        <begin position="21"/>
        <end position="45"/>
    </location>
</feature>
<gene>
    <name evidence="2" type="ordered locus">IALB_2947</name>
</gene>
<evidence type="ECO:0000313" key="2">
    <source>
        <dbReference type="EMBL" id="AFH50650.1"/>
    </source>
</evidence>
<keyword evidence="1" id="KW-1133">Transmembrane helix</keyword>
<dbReference type="Proteomes" id="UP000007394">
    <property type="component" value="Chromosome"/>
</dbReference>
<dbReference type="HOGENOM" id="CLU_127540_2_0_10"/>
<keyword evidence="1" id="KW-0472">Membrane</keyword>
<dbReference type="PATRIC" id="fig|945713.3.peg.2965"/>